<evidence type="ECO:0000256" key="8">
    <source>
        <dbReference type="SAM" id="MobiDB-lite"/>
    </source>
</evidence>
<dbReference type="InterPro" id="IPR046439">
    <property type="entry name" value="ZF_RZ_dom"/>
</dbReference>
<organism evidence="10 11">
    <name type="scientific">Pieris brassicae</name>
    <name type="common">White butterfly</name>
    <name type="synonym">Large white butterfly</name>
    <dbReference type="NCBI Taxonomy" id="7116"/>
    <lineage>
        <taxon>Eukaryota</taxon>
        <taxon>Metazoa</taxon>
        <taxon>Ecdysozoa</taxon>
        <taxon>Arthropoda</taxon>
        <taxon>Hexapoda</taxon>
        <taxon>Insecta</taxon>
        <taxon>Pterygota</taxon>
        <taxon>Neoptera</taxon>
        <taxon>Endopterygota</taxon>
        <taxon>Lepidoptera</taxon>
        <taxon>Glossata</taxon>
        <taxon>Ditrysia</taxon>
        <taxon>Papilionoidea</taxon>
        <taxon>Pieridae</taxon>
        <taxon>Pierinae</taxon>
        <taxon>Pieris</taxon>
    </lineage>
</organism>
<dbReference type="CDD" id="cd18808">
    <property type="entry name" value="SF1_C_Upf1"/>
    <property type="match status" value="1"/>
</dbReference>
<keyword evidence="2" id="KW-0963">Cytoplasm</keyword>
<keyword evidence="6" id="KW-0862">Zinc</keyword>
<evidence type="ECO:0000256" key="2">
    <source>
        <dbReference type="ARBA" id="ARBA00022490"/>
    </source>
</evidence>
<dbReference type="Pfam" id="PF20173">
    <property type="entry name" value="ZnF_RZ-type"/>
    <property type="match status" value="1"/>
</dbReference>
<dbReference type="Proteomes" id="UP001152562">
    <property type="component" value="Unassembled WGS sequence"/>
</dbReference>
<evidence type="ECO:0000259" key="9">
    <source>
        <dbReference type="PROSITE" id="PS51981"/>
    </source>
</evidence>
<evidence type="ECO:0000256" key="1">
    <source>
        <dbReference type="ARBA" id="ARBA00004496"/>
    </source>
</evidence>
<reference evidence="10" key="1">
    <citation type="submission" date="2022-05" db="EMBL/GenBank/DDBJ databases">
        <authorList>
            <person name="Okamura Y."/>
        </authorList>
    </citation>
    <scope>NUCLEOTIDE SEQUENCE</scope>
</reference>
<dbReference type="InterPro" id="IPR047187">
    <property type="entry name" value="SF1_C_Upf1"/>
</dbReference>
<feature type="compositionally biased region" description="Polar residues" evidence="8">
    <location>
        <begin position="116"/>
        <end position="128"/>
    </location>
</feature>
<dbReference type="PANTHER" id="PTHR10887:SF341">
    <property type="entry name" value="NFX1-TYPE ZINC FINGER-CONTAINING PROTEIN 1"/>
    <property type="match status" value="1"/>
</dbReference>
<dbReference type="FunFam" id="3.40.50.300:FF:000742">
    <property type="entry name" value="NFX1-type zinc finger-containing protein 1"/>
    <property type="match status" value="1"/>
</dbReference>
<dbReference type="SMART" id="SM00438">
    <property type="entry name" value="ZnF_NFX"/>
    <property type="match status" value="7"/>
</dbReference>
<accession>A0A9P0XAG7</accession>
<dbReference type="GO" id="GO:0004386">
    <property type="term" value="F:helicase activity"/>
    <property type="evidence" value="ECO:0007669"/>
    <property type="project" value="InterPro"/>
</dbReference>
<dbReference type="PROSITE" id="PS51981">
    <property type="entry name" value="ZF_RZ"/>
    <property type="match status" value="1"/>
</dbReference>
<dbReference type="InterPro" id="IPR041679">
    <property type="entry name" value="DNA2/NAM7-like_C"/>
</dbReference>
<dbReference type="InterPro" id="IPR041677">
    <property type="entry name" value="DNA2/NAM7_AAA_11"/>
</dbReference>
<dbReference type="GO" id="GO:0005737">
    <property type="term" value="C:cytoplasm"/>
    <property type="evidence" value="ECO:0007669"/>
    <property type="project" value="UniProtKB-SubCell"/>
</dbReference>
<dbReference type="GO" id="GO:0031048">
    <property type="term" value="P:regulatory ncRNA-mediated heterochromatin formation"/>
    <property type="evidence" value="ECO:0007669"/>
    <property type="project" value="TreeGrafter"/>
</dbReference>
<evidence type="ECO:0000256" key="7">
    <source>
        <dbReference type="ARBA" id="ARBA00022859"/>
    </source>
</evidence>
<dbReference type="PANTHER" id="PTHR10887">
    <property type="entry name" value="DNA2/NAM7 HELICASE FAMILY"/>
    <property type="match status" value="1"/>
</dbReference>
<keyword evidence="7" id="KW-0391">Immunity</keyword>
<dbReference type="Pfam" id="PF13087">
    <property type="entry name" value="AAA_12"/>
    <property type="match status" value="1"/>
</dbReference>
<dbReference type="Pfam" id="PF25396">
    <property type="entry name" value="ZNFX1"/>
    <property type="match status" value="1"/>
</dbReference>
<dbReference type="InterPro" id="IPR027417">
    <property type="entry name" value="P-loop_NTPase"/>
</dbReference>
<gene>
    <name evidence="10" type="ORF">PIBRA_LOCUS4567</name>
</gene>
<evidence type="ECO:0000313" key="11">
    <source>
        <dbReference type="Proteomes" id="UP001152562"/>
    </source>
</evidence>
<dbReference type="SUPFAM" id="SSF52540">
    <property type="entry name" value="P-loop containing nucleoside triphosphate hydrolases"/>
    <property type="match status" value="1"/>
</dbReference>
<name>A0A9P0XAG7_PIEBR</name>
<dbReference type="EMBL" id="CALOZG010000005">
    <property type="protein sequence ID" value="CAH4027309.1"/>
    <property type="molecule type" value="Genomic_DNA"/>
</dbReference>
<keyword evidence="5" id="KW-0863">Zinc-finger</keyword>
<dbReference type="InterPro" id="IPR000967">
    <property type="entry name" value="Znf_NFX1"/>
</dbReference>
<evidence type="ECO:0000313" key="10">
    <source>
        <dbReference type="EMBL" id="CAH4027309.1"/>
    </source>
</evidence>
<evidence type="ECO:0000256" key="3">
    <source>
        <dbReference type="ARBA" id="ARBA00022723"/>
    </source>
</evidence>
<comment type="subcellular location">
    <subcellularLocation>
        <location evidence="1">Cytoplasm</location>
    </subcellularLocation>
</comment>
<comment type="caution">
    <text evidence="10">The sequence shown here is derived from an EMBL/GenBank/DDBJ whole genome shotgun (WGS) entry which is preliminary data.</text>
</comment>
<feature type="compositionally biased region" description="Basic residues" evidence="8">
    <location>
        <begin position="95"/>
        <end position="115"/>
    </location>
</feature>
<dbReference type="GO" id="GO:0031380">
    <property type="term" value="C:nuclear RNA-directed RNA polymerase complex"/>
    <property type="evidence" value="ECO:0007669"/>
    <property type="project" value="TreeGrafter"/>
</dbReference>
<evidence type="ECO:0000256" key="5">
    <source>
        <dbReference type="ARBA" id="ARBA00022771"/>
    </source>
</evidence>
<keyword evidence="4" id="KW-0677">Repeat</keyword>
<proteinExistence type="predicted"/>
<sequence>MIKTRETSYNLYYLEVWLELTAPQTILVQTVPQPVRLYSLNWNIPEQKFSTSTAHRRHLLIKYFLVMSEKISNYLEGLKAPKMDSGQGPGTSRNNHNRGRNSKYRPNPRKPKHQKPTNQNSDTRQTPGVRQYNAAHSKFDHHSGENKNKRRPTFIGYQFLFKVSQCDSKDIITEFNKHKIAIMDVLQNPIEKLDFFPIILEIANKVSDSNFPQLKLEFILDICNSNFIKLHLVLYLANLPYCATKRDNLLYWNDQVKFWNNLIVLLETITAISPFTAMTRCRALIEGSSKACIDLLKERHGFVLPEEYTLRLQNVRDMIMEHEKVKESEVLENPSRIPMCEGEPPTSFRQLTLLPTEEDLLETQPFLRPNIVKGAYSDVDHYLDVQFRLLREDCFGPIREGIQQYRKEPNRRHYDNIRIFRNVHFAEPYVSAVNFGIIIEVDRHTKKCFKTIKWDYNKRFLYGALILLSKDNCKSFIVATIADREPKYLSRGKIPVSLITERKRLDFNKDDEYIMIESDVYFEPYYHVLKVLQDQSFPKHLPMKKYIVDVEASSKAPQFFENKNIENILPTAEETGLNNSQYEAFKLALTHEFAVIQGPPGTGKTYMGVKVAEYLLRNLHHVDCLLLIVCYTNHALDQFLEAILNITDSLVRIGGQSRLDTMKPYNLNNVRSKNKHSHYNSLYYEKKDKLKQTILHLKQLQNNILALDSGITNINTMSLVEESKVVCGNIRERYSQDDFVMEDACVSNICVFSLKNEYERVIKLMTNNGDYREIYKILTVIDVFKEMKSLWEQDENAHTNVARGNPTKMPIYYRWKLYFQWVAKLKIKLLENVSTLQDNALAAKEEYDEARMILDIDTIKEKKVVGMTTTGAARLQKMIKELAPPIVIIEEAAEVLEQHIITTLHKNCQHVILIGDQQQLRPSAAHMELARHYNIEVSLFERMINNKIHSRRLAVQHRMRPEFSALISPHIYPDLQNHASVENFPKIRGMKKNLFFYTHDNLEETGNDSTSKFNSKEADVALRLANYLMQQGYNSEDITLLCCYAAQMFYMKREKKNYVHLDNVKVTVVDNYQGEESKIIILSLVRNNIDNKIGFLATPNRVCVALSRAKEGFYIFGNINMLKSQSELWKNISATLEQEDSVGSSIELQCLFHPEQITNITTDVDFDKVPEGGCLLKCNLNLSCGHVCPLVCHGYDRNHEKITCIEKCERKICEKQHVCPLRCARPCEPCKVILNKKLPCTHYMDIWCSTEPKDAKCLTTVSVILPHCGHEAQKACYVDLDFVKCSVPCKARMNCGHVCEKSCHVTSDPYHEATKCEKPCANVKKGCTFTSEIENESLAHQCQKMCYEECDECKVEVKKRRTTCKHLEQVPCNVDINTIKCKNKCARKLKCDHFCKKMCNEKCGDCDQLVNKVIPGCNHVERVKCSVEPTKDKCTQQCKLLLECGHGCLKQCNQPCDARECEEFSEKSTTGLCGHKIIIPCKMAKDDPNDPRFKKQLLRYCKFPCSALLSCDHRCEGSCSKCYQFRLHAPCAAKCNKDIICGHRCVEPCNEVCPPCNKPCEVSCPHSKCNNKCGSPCVFCKEKCARRCPHGQCNRLCGQPCSVAACSEPCPKMQKCKHPCRGLCGHPCPNVCKICKPDDFPKDFLGDDYEDDAKLVLLEDCNHIIEVEEMDTWMSSKMDTIGIKTCPKCRKPIFKSYRYKDIINNIFKFDINPVKEKVYGSKRDITVKMEELNNKLQHIYSEDIKDILIHPNPAYPERAYNALMKYIKKNKRLSLMQIEMSLIYSNILEILLEKRIIYLKVAKHFKAEFTSQINDICRYLIRNVKKINYQQQQDINCEINRLHATIQYEKLVSSVYTLKNQPDILKAIEDTERIIFSIETFDKEKGTAALKSLKDVIKSNMVIVFEQERTMIVKAIGLKAGHWFKCPNGHFYCIGECGGAMVVGKCPDCGTAVGGTSHTLLPSNSHAKEMDDSKFPAWSEQNNLENFQLD</sequence>
<dbReference type="InterPro" id="IPR045055">
    <property type="entry name" value="DNA2/NAM7-like"/>
</dbReference>
<feature type="domain" description="RZ-type" evidence="9">
    <location>
        <begin position="1904"/>
        <end position="1976"/>
    </location>
</feature>
<protein>
    <recommendedName>
        <fullName evidence="9">RZ-type domain-containing protein</fullName>
    </recommendedName>
</protein>
<keyword evidence="3" id="KW-0479">Metal-binding</keyword>
<dbReference type="Pfam" id="PF13086">
    <property type="entry name" value="AAA_11"/>
    <property type="match status" value="1"/>
</dbReference>
<keyword evidence="11" id="KW-1185">Reference proteome</keyword>
<dbReference type="GO" id="GO:0008270">
    <property type="term" value="F:zinc ion binding"/>
    <property type="evidence" value="ECO:0007669"/>
    <property type="project" value="UniProtKB-KW"/>
</dbReference>
<evidence type="ECO:0000256" key="6">
    <source>
        <dbReference type="ARBA" id="ARBA00022833"/>
    </source>
</evidence>
<feature type="region of interest" description="Disordered" evidence="8">
    <location>
        <begin position="80"/>
        <end position="128"/>
    </location>
</feature>
<dbReference type="GO" id="GO:0002376">
    <property type="term" value="P:immune system process"/>
    <property type="evidence" value="ECO:0007669"/>
    <property type="project" value="UniProtKB-KW"/>
</dbReference>
<dbReference type="InterPro" id="IPR057373">
    <property type="entry name" value="ZNFX1"/>
</dbReference>
<evidence type="ECO:0000256" key="4">
    <source>
        <dbReference type="ARBA" id="ARBA00022737"/>
    </source>
</evidence>
<dbReference type="Gene3D" id="3.40.50.300">
    <property type="entry name" value="P-loop containing nucleotide triphosphate hydrolases"/>
    <property type="match status" value="2"/>
</dbReference>